<dbReference type="Pfam" id="PF12019">
    <property type="entry name" value="GspH"/>
    <property type="match status" value="1"/>
</dbReference>
<evidence type="ECO:0000256" key="4">
    <source>
        <dbReference type="ARBA" id="ARBA00022481"/>
    </source>
</evidence>
<dbReference type="PRINTS" id="PR00885">
    <property type="entry name" value="BCTERIALGSPH"/>
</dbReference>
<name>U2ZRH4_AQUA1</name>
<organism evidence="13 14">
    <name type="scientific">Aquipseudomonas alcaligenes (strain ATCC 14909 / DSM 50342 / CCUG 1425 / JCM 20561 / NBRC 14159 / NCIMB 9945 / NCTC 10367 / 1577)</name>
    <name type="common">Pseudomonas alcaligenes</name>
    <dbReference type="NCBI Taxonomy" id="1215092"/>
    <lineage>
        <taxon>Bacteria</taxon>
        <taxon>Pseudomonadati</taxon>
        <taxon>Pseudomonadota</taxon>
        <taxon>Gammaproteobacteria</taxon>
        <taxon>Pseudomonadales</taxon>
        <taxon>Pseudomonadaceae</taxon>
        <taxon>Aquipseudomonas</taxon>
    </lineage>
</organism>
<dbReference type="Gene3D" id="3.55.40.10">
    <property type="entry name" value="minor pseudopilin epsh domain"/>
    <property type="match status" value="1"/>
</dbReference>
<keyword evidence="6 11" id="KW-0812">Transmembrane</keyword>
<evidence type="ECO:0000256" key="9">
    <source>
        <dbReference type="ARBA" id="ARBA00025772"/>
    </source>
</evidence>
<keyword evidence="3" id="KW-1003">Cell membrane</keyword>
<evidence type="ECO:0000256" key="8">
    <source>
        <dbReference type="ARBA" id="ARBA00023136"/>
    </source>
</evidence>
<dbReference type="PROSITE" id="PS00409">
    <property type="entry name" value="PROKAR_NTER_METHYL"/>
    <property type="match status" value="1"/>
</dbReference>
<keyword evidence="4" id="KW-0488">Methylation</keyword>
<dbReference type="SUPFAM" id="SSF54523">
    <property type="entry name" value="Pili subunits"/>
    <property type="match status" value="1"/>
</dbReference>
<keyword evidence="8 11" id="KW-0472">Membrane</keyword>
<evidence type="ECO:0000313" key="13">
    <source>
        <dbReference type="EMBL" id="GAD63682.1"/>
    </source>
</evidence>
<evidence type="ECO:0000259" key="12">
    <source>
        <dbReference type="Pfam" id="PF12019"/>
    </source>
</evidence>
<dbReference type="NCBIfam" id="TIGR02532">
    <property type="entry name" value="IV_pilin_GFxxxE"/>
    <property type="match status" value="1"/>
</dbReference>
<reference evidence="13" key="1">
    <citation type="submission" date="2024-09" db="EMBL/GenBank/DDBJ databases">
        <title>Whole genome shotgun sequence of Pseudomonas alcaligenes NBRC 14159.</title>
        <authorList>
            <person name="Yoshida I."/>
            <person name="Hosoyama A."/>
            <person name="Tsuchikane K."/>
            <person name="Noguchi M."/>
            <person name="Hirakata S."/>
            <person name="Ando Y."/>
            <person name="Ohji S."/>
            <person name="Yamazoe A."/>
            <person name="Yamazaki S."/>
            <person name="Fujita N."/>
        </authorList>
    </citation>
    <scope>NUCLEOTIDE SEQUENCE</scope>
    <source>
        <strain evidence="13">NBRC 14159</strain>
    </source>
</reference>
<comment type="caution">
    <text evidence="13">The sequence shown here is derived from an EMBL/GenBank/DDBJ whole genome shotgun (WGS) entry which is preliminary data.</text>
</comment>
<evidence type="ECO:0000256" key="3">
    <source>
        <dbReference type="ARBA" id="ARBA00022475"/>
    </source>
</evidence>
<dbReference type="InterPro" id="IPR022346">
    <property type="entry name" value="T2SS_GspH"/>
</dbReference>
<comment type="subcellular location">
    <subcellularLocation>
        <location evidence="1">Cell inner membrane</location>
        <topology evidence="1">Single-pass membrane protein</topology>
    </subcellularLocation>
</comment>
<dbReference type="Pfam" id="PF07963">
    <property type="entry name" value="N_methyl"/>
    <property type="match status" value="1"/>
</dbReference>
<dbReference type="OrthoDB" id="5730913at2"/>
<comment type="similarity">
    <text evidence="9">Belongs to the GSP H family.</text>
</comment>
<evidence type="ECO:0000313" key="14">
    <source>
        <dbReference type="Proteomes" id="UP000016560"/>
    </source>
</evidence>
<evidence type="ECO:0000256" key="2">
    <source>
        <dbReference type="ARBA" id="ARBA00021549"/>
    </source>
</evidence>
<accession>U2ZRH4</accession>
<evidence type="ECO:0000256" key="6">
    <source>
        <dbReference type="ARBA" id="ARBA00022692"/>
    </source>
</evidence>
<evidence type="ECO:0000256" key="10">
    <source>
        <dbReference type="ARBA" id="ARBA00030775"/>
    </source>
</evidence>
<evidence type="ECO:0000256" key="1">
    <source>
        <dbReference type="ARBA" id="ARBA00004377"/>
    </source>
</evidence>
<dbReference type="NCBIfam" id="TIGR01708">
    <property type="entry name" value="typeII_sec_gspH"/>
    <property type="match status" value="1"/>
</dbReference>
<feature type="transmembrane region" description="Helical" evidence="11">
    <location>
        <begin position="45"/>
        <end position="69"/>
    </location>
</feature>
<evidence type="ECO:0000256" key="7">
    <source>
        <dbReference type="ARBA" id="ARBA00022989"/>
    </source>
</evidence>
<sequence length="210" mass="22945">MVNEHDSLRSPLWGRPGGRWPQAASEVALNAVFPTRSKSARGFTLIELLVVLVLLGVLTSLAVIGSGLASSPARKLADEADRLNSLLRVLLDEAVLDNREYGVRFEAHSYQVLRFDPLKSRWQPLDDKVHALPDWVQLSIEVEDQGVSLPTAKGDKDKSAPKPPQLLILSSGELTPFTLRLAGGRERGAPVLLLVSDGFAEPALQQEKSR</sequence>
<gene>
    <name evidence="13" type="ORF">PA6_027_01230</name>
</gene>
<dbReference type="GO" id="GO:0005886">
    <property type="term" value="C:plasma membrane"/>
    <property type="evidence" value="ECO:0007669"/>
    <property type="project" value="UniProtKB-SubCell"/>
</dbReference>
<dbReference type="GO" id="GO:0015628">
    <property type="term" value="P:protein secretion by the type II secretion system"/>
    <property type="evidence" value="ECO:0007669"/>
    <property type="project" value="InterPro"/>
</dbReference>
<dbReference type="InterPro" id="IPR045584">
    <property type="entry name" value="Pilin-like"/>
</dbReference>
<dbReference type="STRING" id="43263.A0T30_09535"/>
<keyword evidence="5" id="KW-0997">Cell inner membrane</keyword>
<dbReference type="InterPro" id="IPR012902">
    <property type="entry name" value="N_methyl_site"/>
</dbReference>
<keyword evidence="14" id="KW-1185">Reference proteome</keyword>
<dbReference type="InterPro" id="IPR049875">
    <property type="entry name" value="TypeII_GspH"/>
</dbReference>
<dbReference type="EMBL" id="BATI01000027">
    <property type="protein sequence ID" value="GAD63682.1"/>
    <property type="molecule type" value="Genomic_DNA"/>
</dbReference>
<keyword evidence="7 11" id="KW-1133">Transmembrane helix</keyword>
<protein>
    <recommendedName>
        <fullName evidence="2">Type II secretion system protein H</fullName>
    </recommendedName>
    <alternativeName>
        <fullName evidence="10">General secretion pathway protein H</fullName>
    </alternativeName>
</protein>
<dbReference type="eggNOG" id="COG2165">
    <property type="taxonomic scope" value="Bacteria"/>
</dbReference>
<feature type="domain" description="General secretion pathway GspH" evidence="12">
    <location>
        <begin position="79"/>
        <end position="186"/>
    </location>
</feature>
<evidence type="ECO:0000256" key="5">
    <source>
        <dbReference type="ARBA" id="ARBA00022519"/>
    </source>
</evidence>
<evidence type="ECO:0000256" key="11">
    <source>
        <dbReference type="SAM" id="Phobius"/>
    </source>
</evidence>
<dbReference type="GO" id="GO:0015627">
    <property type="term" value="C:type II protein secretion system complex"/>
    <property type="evidence" value="ECO:0007669"/>
    <property type="project" value="InterPro"/>
</dbReference>
<dbReference type="InterPro" id="IPR002416">
    <property type="entry name" value="T2SS_protein-GspH"/>
</dbReference>
<proteinExistence type="inferred from homology"/>
<dbReference type="Proteomes" id="UP000016560">
    <property type="component" value="Unassembled WGS sequence"/>
</dbReference>
<dbReference type="AlphaFoldDB" id="U2ZRH4"/>